<comment type="caution">
    <text evidence="7">Lacks conserved residue(s) required for the propagation of feature annotation.</text>
</comment>
<dbReference type="Pfam" id="PF00749">
    <property type="entry name" value="tRNA-synt_1c"/>
    <property type="match status" value="1"/>
</dbReference>
<evidence type="ECO:0000256" key="6">
    <source>
        <dbReference type="ARBA" id="ARBA00023146"/>
    </source>
</evidence>
<name>A0A1F7F3V1_UNCRA</name>
<comment type="catalytic activity">
    <reaction evidence="7">
        <text>tRNA(Glu) + L-glutamate + ATP = L-glutamyl-tRNA(Glu) + AMP + diphosphate</text>
        <dbReference type="Rhea" id="RHEA:23540"/>
        <dbReference type="Rhea" id="RHEA-COMP:9663"/>
        <dbReference type="Rhea" id="RHEA-COMP:9680"/>
        <dbReference type="ChEBI" id="CHEBI:29985"/>
        <dbReference type="ChEBI" id="CHEBI:30616"/>
        <dbReference type="ChEBI" id="CHEBI:33019"/>
        <dbReference type="ChEBI" id="CHEBI:78442"/>
        <dbReference type="ChEBI" id="CHEBI:78520"/>
        <dbReference type="ChEBI" id="CHEBI:456215"/>
        <dbReference type="EC" id="6.1.1.17"/>
    </reaction>
</comment>
<dbReference type="PROSITE" id="PS00178">
    <property type="entry name" value="AA_TRNA_LIGASE_I"/>
    <property type="match status" value="1"/>
</dbReference>
<accession>A0A1F7F3V1</accession>
<protein>
    <recommendedName>
        <fullName evidence="7">Glutamate--tRNA ligase</fullName>
        <ecNumber evidence="7">6.1.1.17</ecNumber>
    </recommendedName>
    <alternativeName>
        <fullName evidence="7">Glutamyl-tRNA synthetase</fullName>
        <shortName evidence="7">GluRS</shortName>
    </alternativeName>
</protein>
<keyword evidence="7" id="KW-0963">Cytoplasm</keyword>
<comment type="caution">
    <text evidence="10">The sequence shown here is derived from an EMBL/GenBank/DDBJ whole genome shotgun (WGS) entry which is preliminary data.</text>
</comment>
<dbReference type="Proteomes" id="UP000179243">
    <property type="component" value="Unassembled WGS sequence"/>
</dbReference>
<dbReference type="HAMAP" id="MF_00022">
    <property type="entry name" value="Glu_tRNA_synth_type1"/>
    <property type="match status" value="1"/>
</dbReference>
<reference evidence="10 11" key="1">
    <citation type="journal article" date="2016" name="Nat. Commun.">
        <title>Thousands of microbial genomes shed light on interconnected biogeochemical processes in an aquifer system.</title>
        <authorList>
            <person name="Anantharaman K."/>
            <person name="Brown C.T."/>
            <person name="Hug L.A."/>
            <person name="Sharon I."/>
            <person name="Castelle C.J."/>
            <person name="Probst A.J."/>
            <person name="Thomas B.C."/>
            <person name="Singh A."/>
            <person name="Wilkins M.J."/>
            <person name="Karaoz U."/>
            <person name="Brodie E.L."/>
            <person name="Williams K.H."/>
            <person name="Hubbard S.S."/>
            <person name="Banfield J.F."/>
        </authorList>
    </citation>
    <scope>NUCLEOTIDE SEQUENCE [LARGE SCALE GENOMIC DNA]</scope>
</reference>
<dbReference type="InterPro" id="IPR020058">
    <property type="entry name" value="Glu/Gln-tRNA-synth_Ib_cat-dom"/>
</dbReference>
<evidence type="ECO:0000256" key="1">
    <source>
        <dbReference type="ARBA" id="ARBA00007894"/>
    </source>
</evidence>
<sequence length="485" mass="55108">MASNIRVRIAPSPTGEPHVGTAYTALFNYCLAHSANGKFLLRIEDTDQTRCTPGSEESIFKALRWLGLEWDEGPDIGGPFGPYRQSERLPIYKEHAMQLVEKGSAYFCFCTQERLAKMQEKQKAEKKNLGYDGCCRLIDPTEAGKRAHAGEPHVIRLKVEKSNNETTTFFDEIRQKDVTYNNIEIDDQILLKTDGFPTYHLANVVDDHLMRISHVIRAEEWIPSTPKHVMLYKAFGWDMPKFAHLSLLRNADKSKVSKRKNPVSLNWFRAAGYTKEAIINFLGLLGYSSGSASERFTISDMLNGFSLDRISTSSPVFDLEKLKTLNEEYIRGYSLDGYIQYMKDTIDFAARHLSPIMSEVQKRHKIGLGFNVWTDMFFKTELEYTANDFITKETNKKQVEDTLSALAKAIDAFGKKIPTAQDFEECIRIYTDTSGLDARSTLMTVRVAITGSQTSLPLYESMALIGKDRCVQRIKQAVAYVRSIR</sequence>
<dbReference type="PANTHER" id="PTHR43311:SF2">
    <property type="entry name" value="GLUTAMATE--TRNA LIGASE, MITOCHONDRIAL-RELATED"/>
    <property type="match status" value="1"/>
</dbReference>
<evidence type="ECO:0000256" key="7">
    <source>
        <dbReference type="HAMAP-Rule" id="MF_00022"/>
    </source>
</evidence>
<evidence type="ECO:0000256" key="2">
    <source>
        <dbReference type="ARBA" id="ARBA00022598"/>
    </source>
</evidence>
<evidence type="ECO:0000256" key="5">
    <source>
        <dbReference type="ARBA" id="ARBA00022917"/>
    </source>
</evidence>
<dbReference type="GO" id="GO:0000049">
    <property type="term" value="F:tRNA binding"/>
    <property type="evidence" value="ECO:0007669"/>
    <property type="project" value="InterPro"/>
</dbReference>
<dbReference type="InterPro" id="IPR049940">
    <property type="entry name" value="GluQ/Sye"/>
</dbReference>
<dbReference type="FunFam" id="3.40.50.620:FF:000045">
    <property type="entry name" value="Glutamate--tRNA ligase, mitochondrial"/>
    <property type="match status" value="1"/>
</dbReference>
<dbReference type="GO" id="GO:0005829">
    <property type="term" value="C:cytosol"/>
    <property type="evidence" value="ECO:0007669"/>
    <property type="project" value="TreeGrafter"/>
</dbReference>
<dbReference type="InterPro" id="IPR004527">
    <property type="entry name" value="Glu-tRNA-ligase_bac/mito"/>
</dbReference>
<dbReference type="EMBL" id="MFYX01000129">
    <property type="protein sequence ID" value="OGK01242.1"/>
    <property type="molecule type" value="Genomic_DNA"/>
</dbReference>
<proteinExistence type="inferred from homology"/>
<keyword evidence="3 7" id="KW-0547">Nucleotide-binding</keyword>
<dbReference type="GO" id="GO:0006424">
    <property type="term" value="P:glutamyl-tRNA aminoacylation"/>
    <property type="evidence" value="ECO:0007669"/>
    <property type="project" value="UniProtKB-UniRule"/>
</dbReference>
<feature type="domain" description="Glutamyl/glutaminyl-tRNA synthetase class Ib catalytic" evidence="8">
    <location>
        <begin position="5"/>
        <end position="323"/>
    </location>
</feature>
<evidence type="ECO:0000259" key="9">
    <source>
        <dbReference type="Pfam" id="PF19269"/>
    </source>
</evidence>
<dbReference type="InterPro" id="IPR014729">
    <property type="entry name" value="Rossmann-like_a/b/a_fold"/>
</dbReference>
<dbReference type="GO" id="GO:0008270">
    <property type="term" value="F:zinc ion binding"/>
    <property type="evidence" value="ECO:0007669"/>
    <property type="project" value="InterPro"/>
</dbReference>
<feature type="binding site" evidence="7">
    <location>
        <position position="258"/>
    </location>
    <ligand>
        <name>ATP</name>
        <dbReference type="ChEBI" id="CHEBI:30616"/>
    </ligand>
</feature>
<evidence type="ECO:0000256" key="4">
    <source>
        <dbReference type="ARBA" id="ARBA00022840"/>
    </source>
</evidence>
<dbReference type="SUPFAM" id="SSF48163">
    <property type="entry name" value="An anticodon-binding domain of class I aminoacyl-tRNA synthetases"/>
    <property type="match status" value="1"/>
</dbReference>
<dbReference type="PRINTS" id="PR00987">
    <property type="entry name" value="TRNASYNTHGLU"/>
</dbReference>
<dbReference type="InterPro" id="IPR000924">
    <property type="entry name" value="Glu/Gln-tRNA-synth"/>
</dbReference>
<dbReference type="CDD" id="cd00808">
    <property type="entry name" value="GluRS_core"/>
    <property type="match status" value="1"/>
</dbReference>
<dbReference type="GO" id="GO:0005524">
    <property type="term" value="F:ATP binding"/>
    <property type="evidence" value="ECO:0007669"/>
    <property type="project" value="UniProtKB-UniRule"/>
</dbReference>
<dbReference type="InterPro" id="IPR020751">
    <property type="entry name" value="aa-tRNA-synth_I_codon-bd_sub2"/>
</dbReference>
<dbReference type="InterPro" id="IPR045462">
    <property type="entry name" value="aa-tRNA-synth_I_cd-bd"/>
</dbReference>
<evidence type="ECO:0000313" key="11">
    <source>
        <dbReference type="Proteomes" id="UP000179243"/>
    </source>
</evidence>
<keyword evidence="2 7" id="KW-0436">Ligase</keyword>
<dbReference type="InterPro" id="IPR001412">
    <property type="entry name" value="aa-tRNA-synth_I_CS"/>
</dbReference>
<evidence type="ECO:0000313" key="10">
    <source>
        <dbReference type="EMBL" id="OGK01242.1"/>
    </source>
</evidence>
<evidence type="ECO:0000256" key="3">
    <source>
        <dbReference type="ARBA" id="ARBA00022741"/>
    </source>
</evidence>
<dbReference type="Gene3D" id="1.10.10.350">
    <property type="match status" value="1"/>
</dbReference>
<dbReference type="NCBIfam" id="TIGR00464">
    <property type="entry name" value="gltX_bact"/>
    <property type="match status" value="1"/>
</dbReference>
<evidence type="ECO:0000259" key="8">
    <source>
        <dbReference type="Pfam" id="PF00749"/>
    </source>
</evidence>
<keyword evidence="4 7" id="KW-0067">ATP-binding</keyword>
<comment type="subcellular location">
    <subcellularLocation>
        <location evidence="7">Cytoplasm</location>
    </subcellularLocation>
</comment>
<organism evidence="10 11">
    <name type="scientific">Candidatus Raymondbacteria bacterium RIFOXYD12_FULL_49_13</name>
    <dbReference type="NCBI Taxonomy" id="1817890"/>
    <lineage>
        <taxon>Bacteria</taxon>
        <taxon>Raymondiibacteriota</taxon>
    </lineage>
</organism>
<dbReference type="EC" id="6.1.1.17" evidence="7"/>
<keyword evidence="5 7" id="KW-0648">Protein biosynthesis</keyword>
<dbReference type="InterPro" id="IPR033910">
    <property type="entry name" value="GluRS_core"/>
</dbReference>
<comment type="similarity">
    <text evidence="1 7">Belongs to the class-I aminoacyl-tRNA synthetase family. Glutamate--tRNA ligase type 1 subfamily.</text>
</comment>
<dbReference type="InterPro" id="IPR008925">
    <property type="entry name" value="aa_tRNA-synth_I_cd-bd_sf"/>
</dbReference>
<feature type="domain" description="Aminoacyl-tRNA synthetase class I anticodon-binding" evidence="9">
    <location>
        <begin position="349"/>
        <end position="477"/>
    </location>
</feature>
<gene>
    <name evidence="7" type="primary">gltX</name>
    <name evidence="10" type="ORF">A2519_22570</name>
</gene>
<feature type="short sequence motif" description="'HIGH' region" evidence="7">
    <location>
        <begin position="11"/>
        <end position="21"/>
    </location>
</feature>
<dbReference type="Gene3D" id="3.40.50.620">
    <property type="entry name" value="HUPs"/>
    <property type="match status" value="1"/>
</dbReference>
<comment type="subunit">
    <text evidence="7">Monomer.</text>
</comment>
<dbReference type="SUPFAM" id="SSF52374">
    <property type="entry name" value="Nucleotidylyl transferase"/>
    <property type="match status" value="1"/>
</dbReference>
<dbReference type="GO" id="GO:0004818">
    <property type="term" value="F:glutamate-tRNA ligase activity"/>
    <property type="evidence" value="ECO:0007669"/>
    <property type="project" value="UniProtKB-UniRule"/>
</dbReference>
<dbReference type="PANTHER" id="PTHR43311">
    <property type="entry name" value="GLUTAMATE--TRNA LIGASE"/>
    <property type="match status" value="1"/>
</dbReference>
<dbReference type="Pfam" id="PF19269">
    <property type="entry name" value="Anticodon_2"/>
    <property type="match status" value="1"/>
</dbReference>
<keyword evidence="6 7" id="KW-0030">Aminoacyl-tRNA synthetase</keyword>
<dbReference type="AlphaFoldDB" id="A0A1F7F3V1"/>
<comment type="function">
    <text evidence="7">Catalyzes the attachment of glutamate to tRNA(Glu) in a two-step reaction: glutamate is first activated by ATP to form Glu-AMP and then transferred to the acceptor end of tRNA(Glu).</text>
</comment>